<dbReference type="Pfam" id="PF13424">
    <property type="entry name" value="TPR_12"/>
    <property type="match status" value="1"/>
</dbReference>
<keyword evidence="7" id="KW-1185">Reference proteome</keyword>
<evidence type="ECO:0000256" key="1">
    <source>
        <dbReference type="ARBA" id="ARBA00022723"/>
    </source>
</evidence>
<keyword evidence="2" id="KW-0863">Zinc-finger</keyword>
<evidence type="ECO:0000313" key="6">
    <source>
        <dbReference type="EMBL" id="CAH0365965.1"/>
    </source>
</evidence>
<keyword evidence="1" id="KW-0479">Metal-binding</keyword>
<sequence length="345" mass="35735">MSKLRLEVIDDAPCSTRGAAATGAAPEAAAGTPRLSPPHLARLLGPKEPTAADCNQDDANEAATAAARAAAAEFAGTAPEGARCYICLEGGPGLVRGCACRGTAGYAHVGCLAAHARSAHTFARWQACGLCKNAYQGATAMALATAAWATYVSAPEHDDRRLSAQVELAGQLLAAGRFAEARPKLEAGLQTCARVGDDARALVVTANLALSYHLEGRAEDALQLTRAVFREQRRLRGPRHPETLLAASNLAGLLLSRGNAAEALGLLREARRNASGLARDSDVRLRLTYNIAHALCATGNHGEAEALAEENLILQNRVYGAAHPNAAAALELVGHVRAGLAAQAA</sequence>
<proteinExistence type="predicted"/>
<gene>
    <name evidence="6" type="ORF">PECAL_1P24310</name>
</gene>
<organism evidence="6 7">
    <name type="scientific">Pelagomonas calceolata</name>
    <dbReference type="NCBI Taxonomy" id="35677"/>
    <lineage>
        <taxon>Eukaryota</taxon>
        <taxon>Sar</taxon>
        <taxon>Stramenopiles</taxon>
        <taxon>Ochrophyta</taxon>
        <taxon>Pelagophyceae</taxon>
        <taxon>Pelagomonadales</taxon>
        <taxon>Pelagomonadaceae</taxon>
        <taxon>Pelagomonas</taxon>
    </lineage>
</organism>
<dbReference type="SMART" id="SM00744">
    <property type="entry name" value="RINGv"/>
    <property type="match status" value="1"/>
</dbReference>
<comment type="caution">
    <text evidence="6">The sequence shown here is derived from an EMBL/GenBank/DDBJ whole genome shotgun (WGS) entry which is preliminary data.</text>
</comment>
<dbReference type="InterPro" id="IPR013083">
    <property type="entry name" value="Znf_RING/FYVE/PHD"/>
</dbReference>
<dbReference type="SUPFAM" id="SSF57850">
    <property type="entry name" value="RING/U-box"/>
    <property type="match status" value="1"/>
</dbReference>
<feature type="region of interest" description="Disordered" evidence="4">
    <location>
        <begin position="17"/>
        <end position="41"/>
    </location>
</feature>
<name>A0A8J2WUF2_9STRA</name>
<keyword evidence="3" id="KW-0862">Zinc</keyword>
<dbReference type="PROSITE" id="PS51292">
    <property type="entry name" value="ZF_RING_CH"/>
    <property type="match status" value="1"/>
</dbReference>
<dbReference type="InterPro" id="IPR011990">
    <property type="entry name" value="TPR-like_helical_dom_sf"/>
</dbReference>
<protein>
    <recommendedName>
        <fullName evidence="5">RING-CH-type domain-containing protein</fullName>
    </recommendedName>
</protein>
<dbReference type="SUPFAM" id="SSF48452">
    <property type="entry name" value="TPR-like"/>
    <property type="match status" value="2"/>
</dbReference>
<evidence type="ECO:0000259" key="5">
    <source>
        <dbReference type="PROSITE" id="PS51292"/>
    </source>
</evidence>
<dbReference type="EMBL" id="CAKKNE010000001">
    <property type="protein sequence ID" value="CAH0365965.1"/>
    <property type="molecule type" value="Genomic_DNA"/>
</dbReference>
<dbReference type="InterPro" id="IPR011016">
    <property type="entry name" value="Znf_RING-CH"/>
</dbReference>
<dbReference type="Proteomes" id="UP000789595">
    <property type="component" value="Unassembled WGS sequence"/>
</dbReference>
<feature type="compositionally biased region" description="Low complexity" evidence="4">
    <location>
        <begin position="17"/>
        <end position="34"/>
    </location>
</feature>
<evidence type="ECO:0000256" key="3">
    <source>
        <dbReference type="ARBA" id="ARBA00022833"/>
    </source>
</evidence>
<dbReference type="Pfam" id="PF13374">
    <property type="entry name" value="TPR_10"/>
    <property type="match status" value="1"/>
</dbReference>
<dbReference type="AlphaFoldDB" id="A0A8J2WUF2"/>
<evidence type="ECO:0000313" key="7">
    <source>
        <dbReference type="Proteomes" id="UP000789595"/>
    </source>
</evidence>
<accession>A0A8J2WUF2</accession>
<dbReference type="OrthoDB" id="237374at2759"/>
<reference evidence="6" key="1">
    <citation type="submission" date="2021-11" db="EMBL/GenBank/DDBJ databases">
        <authorList>
            <consortium name="Genoscope - CEA"/>
            <person name="William W."/>
        </authorList>
    </citation>
    <scope>NUCLEOTIDE SEQUENCE</scope>
</reference>
<feature type="domain" description="RING-CH-type" evidence="5">
    <location>
        <begin position="76"/>
        <end position="138"/>
    </location>
</feature>
<evidence type="ECO:0000256" key="2">
    <source>
        <dbReference type="ARBA" id="ARBA00022771"/>
    </source>
</evidence>
<dbReference type="GO" id="GO:0008270">
    <property type="term" value="F:zinc ion binding"/>
    <property type="evidence" value="ECO:0007669"/>
    <property type="project" value="UniProtKB-KW"/>
</dbReference>
<dbReference type="Gene3D" id="1.25.40.10">
    <property type="entry name" value="Tetratricopeptide repeat domain"/>
    <property type="match status" value="1"/>
</dbReference>
<dbReference type="Gene3D" id="3.30.40.10">
    <property type="entry name" value="Zinc/RING finger domain, C3HC4 (zinc finger)"/>
    <property type="match status" value="1"/>
</dbReference>
<evidence type="ECO:0000256" key="4">
    <source>
        <dbReference type="SAM" id="MobiDB-lite"/>
    </source>
</evidence>